<comment type="similarity">
    <text evidence="1 2">Belongs to the fructosamine kinase family.</text>
</comment>
<keyword evidence="4" id="KW-1185">Reference proteome</keyword>
<dbReference type="Gene3D" id="3.90.1200.10">
    <property type="match status" value="1"/>
</dbReference>
<dbReference type="InterPro" id="IPR016477">
    <property type="entry name" value="Fructo-/Ketosamine-3-kinase"/>
</dbReference>
<reference evidence="3 4" key="1">
    <citation type="submission" date="2018-06" db="EMBL/GenBank/DDBJ databases">
        <title>Genomic Encyclopedia of Archaeal and Bacterial Type Strains, Phase II (KMG-II): from individual species to whole genera.</title>
        <authorList>
            <person name="Goeker M."/>
        </authorList>
    </citation>
    <scope>NUCLEOTIDE SEQUENCE [LARGE SCALE GENOMIC DNA]</scope>
    <source>
        <strain evidence="3 4">DSM 22011</strain>
    </source>
</reference>
<evidence type="ECO:0000256" key="2">
    <source>
        <dbReference type="PIRNR" id="PIRNR006221"/>
    </source>
</evidence>
<comment type="caution">
    <text evidence="3">The sequence shown here is derived from an EMBL/GenBank/DDBJ whole genome shotgun (WGS) entry which is preliminary data.</text>
</comment>
<proteinExistence type="inferred from homology"/>
<keyword evidence="2" id="KW-0808">Transferase</keyword>
<accession>A0A327XRX6</accession>
<dbReference type="Pfam" id="PF03881">
    <property type="entry name" value="Fructosamin_kin"/>
    <property type="match status" value="1"/>
</dbReference>
<dbReference type="Proteomes" id="UP000249165">
    <property type="component" value="Unassembled WGS sequence"/>
</dbReference>
<evidence type="ECO:0000256" key="1">
    <source>
        <dbReference type="ARBA" id="ARBA00009460"/>
    </source>
</evidence>
<dbReference type="AlphaFoldDB" id="A0A327XRX6"/>
<dbReference type="PIRSF" id="PIRSF006221">
    <property type="entry name" value="Ketosamine-3-kinase"/>
    <property type="match status" value="1"/>
</dbReference>
<dbReference type="GO" id="GO:0016301">
    <property type="term" value="F:kinase activity"/>
    <property type="evidence" value="ECO:0007669"/>
    <property type="project" value="UniProtKB-UniRule"/>
</dbReference>
<dbReference type="EMBL" id="QLMG01000052">
    <property type="protein sequence ID" value="RAK11012.1"/>
    <property type="molecule type" value="Genomic_DNA"/>
</dbReference>
<protein>
    <submittedName>
        <fullName evidence="3">Fructosamine-3-kinase</fullName>
    </submittedName>
</protein>
<dbReference type="SUPFAM" id="SSF56112">
    <property type="entry name" value="Protein kinase-like (PK-like)"/>
    <property type="match status" value="1"/>
</dbReference>
<sequence>MTLQGLSRFFGSDVVATRPLHGGDLSEVVRMDLSDGTRVAVKRGPLVGIEADMLRRMASAGAPVPRVLHQTGDLLCLEWLGETPASPAGWGALGTGLRTLHAARGDHYGWPCTYGFGRVTIRNTPMTDWPRFWAECRLLPFLPALPPAMARRVEALARALPERLPATPAPALLHGDLWIGNALFSGSSAYLIDPACYYGDAEVDLAMLDLFSTPTQAFHDAYGAGDPARAERRPIYQLFPALVHYRLFGASYQGLVARLVQAARI</sequence>
<evidence type="ECO:0000313" key="4">
    <source>
        <dbReference type="Proteomes" id="UP000249165"/>
    </source>
</evidence>
<dbReference type="InterPro" id="IPR011009">
    <property type="entry name" value="Kinase-like_dom_sf"/>
</dbReference>
<dbReference type="PANTHER" id="PTHR12149">
    <property type="entry name" value="FRUCTOSAMINE 3 KINASE-RELATED PROTEIN"/>
    <property type="match status" value="1"/>
</dbReference>
<keyword evidence="2 3" id="KW-0418">Kinase</keyword>
<gene>
    <name evidence="3" type="ORF">ATI53_105222</name>
</gene>
<organism evidence="3 4">
    <name type="scientific">Salipiger aestuarii</name>
    <dbReference type="NCBI Taxonomy" id="568098"/>
    <lineage>
        <taxon>Bacteria</taxon>
        <taxon>Pseudomonadati</taxon>
        <taxon>Pseudomonadota</taxon>
        <taxon>Alphaproteobacteria</taxon>
        <taxon>Rhodobacterales</taxon>
        <taxon>Roseobacteraceae</taxon>
        <taxon>Salipiger</taxon>
    </lineage>
</organism>
<name>A0A327XRX6_9RHOB</name>
<evidence type="ECO:0000313" key="3">
    <source>
        <dbReference type="EMBL" id="RAK11012.1"/>
    </source>
</evidence>
<dbReference type="PANTHER" id="PTHR12149:SF8">
    <property type="entry name" value="PROTEIN-RIBULOSAMINE 3-KINASE"/>
    <property type="match status" value="1"/>
</dbReference>
<dbReference type="Gene3D" id="3.30.200.20">
    <property type="entry name" value="Phosphorylase Kinase, domain 1"/>
    <property type="match status" value="1"/>
</dbReference>
<dbReference type="OrthoDB" id="5291879at2"/>
<dbReference type="RefSeq" id="WP_111551140.1">
    <property type="nucleotide sequence ID" value="NZ_LIQE01000051.1"/>
</dbReference>